<evidence type="ECO:0000259" key="1">
    <source>
        <dbReference type="Pfam" id="PF09413"/>
    </source>
</evidence>
<reference evidence="2 3" key="1">
    <citation type="submission" date="2011-08" db="EMBL/GenBank/DDBJ databases">
        <title>The Genome Sequence of Alistipes indistinctus YIT 12060.</title>
        <authorList>
            <consortium name="The Broad Institute Genome Sequencing Platform"/>
            <person name="Earl A."/>
            <person name="Ward D."/>
            <person name="Feldgarden M."/>
            <person name="Gevers D."/>
            <person name="Morotomi M."/>
            <person name="Young S.K."/>
            <person name="Zeng Q."/>
            <person name="Gargeya S."/>
            <person name="Fitzgerald M."/>
            <person name="Haas B."/>
            <person name="Abouelleil A."/>
            <person name="Alvarado L."/>
            <person name="Arachchi H.M."/>
            <person name="Berlin A."/>
            <person name="Brown A."/>
            <person name="Chapman S.B."/>
            <person name="Chen Z."/>
            <person name="Dunbar C."/>
            <person name="Freedman E."/>
            <person name="Gearin G."/>
            <person name="Gellesch M."/>
            <person name="Goldberg J."/>
            <person name="Griggs A."/>
            <person name="Gujja S."/>
            <person name="Heiman D."/>
            <person name="Howarth C."/>
            <person name="Larson L."/>
            <person name="Lui A."/>
            <person name="MacDonald P.J.P."/>
            <person name="Montmayeur A."/>
            <person name="Murphy C."/>
            <person name="Neiman D."/>
            <person name="Pearson M."/>
            <person name="Priest M."/>
            <person name="Roberts A."/>
            <person name="Saif S."/>
            <person name="Shea T."/>
            <person name="Shenoy N."/>
            <person name="Sisk P."/>
            <person name="Stolte C."/>
            <person name="Sykes S."/>
            <person name="Wortman J."/>
            <person name="Nusbaum C."/>
            <person name="Birren B."/>
        </authorList>
    </citation>
    <scope>NUCLEOTIDE SEQUENCE [LARGE SCALE GENOMIC DNA]</scope>
    <source>
        <strain evidence="2 3">YIT 12060</strain>
    </source>
</reference>
<proteinExistence type="predicted"/>
<keyword evidence="3" id="KW-1185">Reference proteome</keyword>
<dbReference type="Proteomes" id="UP000006008">
    <property type="component" value="Unassembled WGS sequence"/>
</dbReference>
<dbReference type="Pfam" id="PF09413">
    <property type="entry name" value="DUF2007"/>
    <property type="match status" value="1"/>
</dbReference>
<dbReference type="AlphaFoldDB" id="G5H9G5"/>
<dbReference type="Gene3D" id="3.30.70.790">
    <property type="entry name" value="UreE, C-terminal domain"/>
    <property type="match status" value="1"/>
</dbReference>
<dbReference type="PATRIC" id="fig|742725.3.peg.2319"/>
<organism evidence="2 3">
    <name type="scientific">Alistipes indistinctus YIT 12060</name>
    <dbReference type="NCBI Taxonomy" id="742725"/>
    <lineage>
        <taxon>Bacteria</taxon>
        <taxon>Pseudomonadati</taxon>
        <taxon>Bacteroidota</taxon>
        <taxon>Bacteroidia</taxon>
        <taxon>Bacteroidales</taxon>
        <taxon>Rikenellaceae</taxon>
        <taxon>Alistipes</taxon>
    </lineage>
</organism>
<name>G5H9G5_9BACT</name>
<dbReference type="OrthoDB" id="8480302at2"/>
<evidence type="ECO:0000313" key="2">
    <source>
        <dbReference type="EMBL" id="EHB92202.1"/>
    </source>
</evidence>
<gene>
    <name evidence="2" type="ORF">HMPREF9450_02251</name>
</gene>
<protein>
    <recommendedName>
        <fullName evidence="1">DUF2007 domain-containing protein</fullName>
    </recommendedName>
</protein>
<dbReference type="InterPro" id="IPR011322">
    <property type="entry name" value="N-reg_PII-like_a/b"/>
</dbReference>
<feature type="domain" description="DUF2007" evidence="1">
    <location>
        <begin position="17"/>
        <end position="68"/>
    </location>
</feature>
<comment type="caution">
    <text evidence="2">The sequence shown here is derived from an EMBL/GenBank/DDBJ whole genome shotgun (WGS) entry which is preliminary data.</text>
</comment>
<evidence type="ECO:0000313" key="3">
    <source>
        <dbReference type="Proteomes" id="UP000006008"/>
    </source>
</evidence>
<dbReference type="GeneID" id="92817080"/>
<dbReference type="InterPro" id="IPR018551">
    <property type="entry name" value="DUF2007"/>
</dbReference>
<dbReference type="RefSeq" id="WP_009135057.1">
    <property type="nucleotide sequence ID" value="NZ_CP102250.1"/>
</dbReference>
<dbReference type="EMBL" id="ADLD01000013">
    <property type="protein sequence ID" value="EHB92202.1"/>
    <property type="molecule type" value="Genomic_DNA"/>
</dbReference>
<accession>G5H9G5</accession>
<dbReference type="SUPFAM" id="SSF54913">
    <property type="entry name" value="GlnB-like"/>
    <property type="match status" value="1"/>
</dbReference>
<dbReference type="HOGENOM" id="CLU_2462276_0_0_10"/>
<sequence>MDKSKVIIIKSFPTAGEALIYKSLLESGGVECELINETVSDVLPLQNELMNVKLAVAEKDAEKAREILSAKFDQQEFDTESMKRRKKP</sequence>